<keyword evidence="1" id="KW-0472">Membrane</keyword>
<keyword evidence="1" id="KW-0812">Transmembrane</keyword>
<accession>A0A1E2UN05</accession>
<name>A0A1E2UN05_9GAMM</name>
<organism evidence="3 4">
    <name type="scientific">Candidatus Thiodiazotropha endoloripes</name>
    <dbReference type="NCBI Taxonomy" id="1818881"/>
    <lineage>
        <taxon>Bacteria</taxon>
        <taxon>Pseudomonadati</taxon>
        <taxon>Pseudomonadota</taxon>
        <taxon>Gammaproteobacteria</taxon>
        <taxon>Chromatiales</taxon>
        <taxon>Sedimenticolaceae</taxon>
        <taxon>Candidatus Thiodiazotropha</taxon>
    </lineage>
</organism>
<keyword evidence="4" id="KW-1185">Reference proteome</keyword>
<dbReference type="GO" id="GO:0042834">
    <property type="term" value="F:peptidoglycan binding"/>
    <property type="evidence" value="ECO:0007669"/>
    <property type="project" value="InterPro"/>
</dbReference>
<dbReference type="RefSeq" id="WP_069003131.1">
    <property type="nucleotide sequence ID" value="NZ_LVJW01000006.1"/>
</dbReference>
<protein>
    <recommendedName>
        <fullName evidence="2">SPOR domain-containing protein</fullName>
    </recommendedName>
</protein>
<dbReference type="InterPro" id="IPR007730">
    <property type="entry name" value="SPOR-like_dom"/>
</dbReference>
<reference evidence="3 4" key="1">
    <citation type="submission" date="2016-03" db="EMBL/GenBank/DDBJ databases">
        <title>Chemosynthetic sulphur-oxidizing symbionts of marine invertebrate animals are capable of nitrogen fixation.</title>
        <authorList>
            <person name="Petersen J.M."/>
            <person name="Kemper A."/>
            <person name="Gruber-Vodicka H."/>
            <person name="Cardini U."/>
            <person name="Geest Mvander."/>
            <person name="Kleiner M."/>
            <person name="Bulgheresi S."/>
            <person name="Fussmann M."/>
            <person name="Herbold C."/>
            <person name="Seah B.K.B."/>
            <person name="Antony C.Paul."/>
            <person name="Liu D."/>
            <person name="Belitz A."/>
            <person name="Weber M."/>
        </authorList>
    </citation>
    <scope>NUCLEOTIDE SEQUENCE [LARGE SCALE GENOMIC DNA]</scope>
    <source>
        <strain evidence="3">G_D</strain>
    </source>
</reference>
<keyword evidence="1" id="KW-1133">Transmembrane helix</keyword>
<feature type="transmembrane region" description="Helical" evidence="1">
    <location>
        <begin position="39"/>
        <end position="61"/>
    </location>
</feature>
<dbReference type="Proteomes" id="UP000094849">
    <property type="component" value="Unassembled WGS sequence"/>
</dbReference>
<dbReference type="OrthoDB" id="6398489at2"/>
<feature type="domain" description="SPOR" evidence="2">
    <location>
        <begin position="159"/>
        <end position="239"/>
    </location>
</feature>
<dbReference type="SUPFAM" id="SSF110997">
    <property type="entry name" value="Sporulation related repeat"/>
    <property type="match status" value="1"/>
</dbReference>
<proteinExistence type="predicted"/>
<sequence>MTREQKIGCTIGALAGITPLLVSLVSVDASLIVKVLVPAIIIGYVIKAAGLMALGAFVVFVNSERDYKKAFQLGLMAPALVVGALNANNFNEANLEINELQTELGERESVAIEPPQSTSSMIEGVLSFFIGSAHADEHMMIGRHDSPSTGNLIWYGISGKISNAWFVIVGSHDQQRDAVRQAEGLKKRGYNARVVPDVKDEESFVVSIGSYLNIKEAKALHKTAIRENLARHPYLWKWK</sequence>
<dbReference type="EMBL" id="LVJZ01000003">
    <property type="protein sequence ID" value="ODB96107.1"/>
    <property type="molecule type" value="Genomic_DNA"/>
</dbReference>
<dbReference type="Pfam" id="PF05036">
    <property type="entry name" value="SPOR"/>
    <property type="match status" value="1"/>
</dbReference>
<gene>
    <name evidence="3" type="ORF">A3196_04615</name>
</gene>
<dbReference type="AlphaFoldDB" id="A0A1E2UN05"/>
<evidence type="ECO:0000256" key="1">
    <source>
        <dbReference type="SAM" id="Phobius"/>
    </source>
</evidence>
<dbReference type="Gene3D" id="3.30.70.1070">
    <property type="entry name" value="Sporulation related repeat"/>
    <property type="match status" value="1"/>
</dbReference>
<comment type="caution">
    <text evidence="3">The sequence shown here is derived from an EMBL/GenBank/DDBJ whole genome shotgun (WGS) entry which is preliminary data.</text>
</comment>
<evidence type="ECO:0000313" key="4">
    <source>
        <dbReference type="Proteomes" id="UP000094849"/>
    </source>
</evidence>
<feature type="transmembrane region" description="Helical" evidence="1">
    <location>
        <begin position="7"/>
        <end position="27"/>
    </location>
</feature>
<evidence type="ECO:0000313" key="3">
    <source>
        <dbReference type="EMBL" id="ODB96107.1"/>
    </source>
</evidence>
<dbReference type="PROSITE" id="PS51724">
    <property type="entry name" value="SPOR"/>
    <property type="match status" value="1"/>
</dbReference>
<dbReference type="InterPro" id="IPR036680">
    <property type="entry name" value="SPOR-like_sf"/>
</dbReference>
<evidence type="ECO:0000259" key="2">
    <source>
        <dbReference type="PROSITE" id="PS51724"/>
    </source>
</evidence>